<keyword evidence="8" id="KW-1185">Reference proteome</keyword>
<comment type="caution">
    <text evidence="7">The sequence shown here is derived from an EMBL/GenBank/DDBJ whole genome shotgun (WGS) entry which is preliminary data.</text>
</comment>
<dbReference type="InterPro" id="IPR008271">
    <property type="entry name" value="Ser/Thr_kinase_AS"/>
</dbReference>
<dbReference type="GO" id="GO:0005634">
    <property type="term" value="C:nucleus"/>
    <property type="evidence" value="ECO:0007669"/>
    <property type="project" value="TreeGrafter"/>
</dbReference>
<dbReference type="GO" id="GO:0034501">
    <property type="term" value="P:protein localization to kinetochore"/>
    <property type="evidence" value="ECO:0007669"/>
    <property type="project" value="TreeGrafter"/>
</dbReference>
<evidence type="ECO:0000313" key="8">
    <source>
        <dbReference type="Proteomes" id="UP001251528"/>
    </source>
</evidence>
<dbReference type="PROSITE" id="PS00108">
    <property type="entry name" value="PROTEIN_KINASE_ST"/>
    <property type="match status" value="1"/>
</dbReference>
<evidence type="ECO:0000256" key="1">
    <source>
        <dbReference type="ARBA" id="ARBA00022527"/>
    </source>
</evidence>
<keyword evidence="4" id="KW-0418">Kinase</keyword>
<keyword evidence="1" id="KW-0723">Serine/threonine-protein kinase</keyword>
<dbReference type="AlphaFoldDB" id="A0AAJ0CGY1"/>
<evidence type="ECO:0000256" key="3">
    <source>
        <dbReference type="ARBA" id="ARBA00022741"/>
    </source>
</evidence>
<name>A0AAJ0CGY1_9HYPO</name>
<dbReference type="EMBL" id="JASWJB010000334">
    <property type="protein sequence ID" value="KAK2591457.1"/>
    <property type="molecule type" value="Genomic_DNA"/>
</dbReference>
<dbReference type="GO" id="GO:0004712">
    <property type="term" value="F:protein serine/threonine/tyrosine kinase activity"/>
    <property type="evidence" value="ECO:0007669"/>
    <property type="project" value="TreeGrafter"/>
</dbReference>
<dbReference type="GO" id="GO:0005524">
    <property type="term" value="F:ATP binding"/>
    <property type="evidence" value="ECO:0007669"/>
    <property type="project" value="UniProtKB-KW"/>
</dbReference>
<dbReference type="InterPro" id="IPR000719">
    <property type="entry name" value="Prot_kinase_dom"/>
</dbReference>
<dbReference type="InterPro" id="IPR011009">
    <property type="entry name" value="Kinase-like_dom_sf"/>
</dbReference>
<evidence type="ECO:0000256" key="2">
    <source>
        <dbReference type="ARBA" id="ARBA00022679"/>
    </source>
</evidence>
<dbReference type="Proteomes" id="UP001251528">
    <property type="component" value="Unassembled WGS sequence"/>
</dbReference>
<dbReference type="SUPFAM" id="SSF56112">
    <property type="entry name" value="Protein kinase-like (PK-like)"/>
    <property type="match status" value="1"/>
</dbReference>
<dbReference type="GO" id="GO:0004674">
    <property type="term" value="F:protein serine/threonine kinase activity"/>
    <property type="evidence" value="ECO:0007669"/>
    <property type="project" value="UniProtKB-KW"/>
</dbReference>
<feature type="domain" description="Protein kinase" evidence="6">
    <location>
        <begin position="1"/>
        <end position="204"/>
    </location>
</feature>
<accession>A0AAJ0CGY1</accession>
<dbReference type="PROSITE" id="PS50011">
    <property type="entry name" value="PROTEIN_KINASE_DOM"/>
    <property type="match status" value="1"/>
</dbReference>
<evidence type="ECO:0000256" key="5">
    <source>
        <dbReference type="ARBA" id="ARBA00022840"/>
    </source>
</evidence>
<sequence length="204" mass="23034">MNREKQAFYILMEVGELDFNSLLRNRQSGDEAPSFDVTFVRYYWKEMLECVRAIHAQAVVHSDLKPANFVLVGGRLKLIDFGIANAIQTDMTVNVHRETMAGTINYMSPESLMDSNQYALTLMHNGHFNNPGRGAPRIVKVGKPSDVWSLGCILYQMVYGMPPFGKIAEPQSRIRAIVDWSYRIDIPATTDDGSRVPDALMQTM</sequence>
<dbReference type="Pfam" id="PF00069">
    <property type="entry name" value="Pkinase"/>
    <property type="match status" value="1"/>
</dbReference>
<reference evidence="7" key="1">
    <citation type="submission" date="2023-06" db="EMBL/GenBank/DDBJ databases">
        <title>Conoideocrella luteorostrata (Hypocreales: Clavicipitaceae), a potential biocontrol fungus for elongate hemlock scale in United States Christmas tree production areas.</title>
        <authorList>
            <person name="Barrett H."/>
            <person name="Lovett B."/>
            <person name="Macias A.M."/>
            <person name="Stajich J.E."/>
            <person name="Kasson M.T."/>
        </authorList>
    </citation>
    <scope>NUCLEOTIDE SEQUENCE</scope>
    <source>
        <strain evidence="7">ARSEF 14590</strain>
    </source>
</reference>
<dbReference type="Gene3D" id="1.10.510.10">
    <property type="entry name" value="Transferase(Phosphotransferase) domain 1"/>
    <property type="match status" value="1"/>
</dbReference>
<proteinExistence type="predicted"/>
<keyword evidence="2" id="KW-0808">Transferase</keyword>
<evidence type="ECO:0000256" key="4">
    <source>
        <dbReference type="ARBA" id="ARBA00022777"/>
    </source>
</evidence>
<gene>
    <name evidence="7" type="ORF">QQS21_010866</name>
</gene>
<evidence type="ECO:0000259" key="6">
    <source>
        <dbReference type="PROSITE" id="PS50011"/>
    </source>
</evidence>
<dbReference type="SMART" id="SM00220">
    <property type="entry name" value="S_TKc"/>
    <property type="match status" value="1"/>
</dbReference>
<dbReference type="GO" id="GO:0033316">
    <property type="term" value="P:meiotic spindle assembly checkpoint signaling"/>
    <property type="evidence" value="ECO:0007669"/>
    <property type="project" value="TreeGrafter"/>
</dbReference>
<dbReference type="GO" id="GO:0007059">
    <property type="term" value="P:chromosome segregation"/>
    <property type="evidence" value="ECO:0007669"/>
    <property type="project" value="TreeGrafter"/>
</dbReference>
<evidence type="ECO:0000313" key="7">
    <source>
        <dbReference type="EMBL" id="KAK2591457.1"/>
    </source>
</evidence>
<keyword evidence="5" id="KW-0067">ATP-binding</keyword>
<protein>
    <recommendedName>
        <fullName evidence="6">Protein kinase domain-containing protein</fullName>
    </recommendedName>
</protein>
<dbReference type="GO" id="GO:0000776">
    <property type="term" value="C:kinetochore"/>
    <property type="evidence" value="ECO:0007669"/>
    <property type="project" value="TreeGrafter"/>
</dbReference>
<dbReference type="PANTHER" id="PTHR22974:SF21">
    <property type="entry name" value="DUAL SPECIFICITY PROTEIN KINASE TTK"/>
    <property type="match status" value="1"/>
</dbReference>
<organism evidence="7 8">
    <name type="scientific">Conoideocrella luteorostrata</name>
    <dbReference type="NCBI Taxonomy" id="1105319"/>
    <lineage>
        <taxon>Eukaryota</taxon>
        <taxon>Fungi</taxon>
        <taxon>Dikarya</taxon>
        <taxon>Ascomycota</taxon>
        <taxon>Pezizomycotina</taxon>
        <taxon>Sordariomycetes</taxon>
        <taxon>Hypocreomycetidae</taxon>
        <taxon>Hypocreales</taxon>
        <taxon>Clavicipitaceae</taxon>
        <taxon>Conoideocrella</taxon>
    </lineage>
</organism>
<keyword evidence="3" id="KW-0547">Nucleotide-binding</keyword>
<dbReference type="PANTHER" id="PTHR22974">
    <property type="entry name" value="MIXED LINEAGE PROTEIN KINASE"/>
    <property type="match status" value="1"/>
</dbReference>
<dbReference type="GO" id="GO:0007094">
    <property type="term" value="P:mitotic spindle assembly checkpoint signaling"/>
    <property type="evidence" value="ECO:0007669"/>
    <property type="project" value="TreeGrafter"/>
</dbReference>